<feature type="transmembrane region" description="Helical" evidence="1">
    <location>
        <begin position="16"/>
        <end position="35"/>
    </location>
</feature>
<proteinExistence type="predicted"/>
<keyword evidence="1" id="KW-0812">Transmembrane</keyword>
<evidence type="ECO:0000313" key="2">
    <source>
        <dbReference type="EMBL" id="SAY46585.1"/>
    </source>
</evidence>
<keyword evidence="1" id="KW-0472">Membrane</keyword>
<feature type="transmembrane region" description="Helical" evidence="1">
    <location>
        <begin position="73"/>
        <end position="90"/>
    </location>
</feature>
<gene>
    <name evidence="2" type="ORF">PWN146_05354</name>
</gene>
<name>A0A1C3HNI5_SERMA</name>
<feature type="transmembrane region" description="Helical" evidence="1">
    <location>
        <begin position="41"/>
        <end position="61"/>
    </location>
</feature>
<keyword evidence="1" id="KW-1133">Transmembrane helix</keyword>
<sequence>MTAVERVRRALRRHPAVVLTVSMAAIGLMAVRDMGTGEFIAALRALLVAGLLAAAGLALRYQWAGKGYQAVSLLRLALGLWVFAGVAGLLA</sequence>
<organism evidence="2">
    <name type="scientific">Serratia marcescens</name>
    <dbReference type="NCBI Taxonomy" id="615"/>
    <lineage>
        <taxon>Bacteria</taxon>
        <taxon>Pseudomonadati</taxon>
        <taxon>Pseudomonadota</taxon>
        <taxon>Gammaproteobacteria</taxon>
        <taxon>Enterobacterales</taxon>
        <taxon>Yersiniaceae</taxon>
        <taxon>Serratia</taxon>
    </lineage>
</organism>
<dbReference type="AlphaFoldDB" id="A0A1C3HNI5"/>
<dbReference type="RefSeq" id="WP_172690005.1">
    <property type="nucleotide sequence ID" value="NZ_LT575492.1"/>
</dbReference>
<evidence type="ECO:0000256" key="1">
    <source>
        <dbReference type="SAM" id="Phobius"/>
    </source>
</evidence>
<dbReference type="EMBL" id="LT575492">
    <property type="protein sequence ID" value="SAY46585.1"/>
    <property type="molecule type" value="Genomic_DNA"/>
</dbReference>
<reference evidence="2" key="1">
    <citation type="submission" date="2016-05" db="EMBL/GenBank/DDBJ databases">
        <authorList>
            <person name="Lavstsen T."/>
            <person name="Jespersen J.S."/>
        </authorList>
    </citation>
    <scope>NUCLEOTIDE SEQUENCE</scope>
    <source>
        <strain evidence="2">PWN146_assembly</strain>
    </source>
</reference>
<accession>A0A1C3HNI5</accession>
<protein>
    <submittedName>
        <fullName evidence="2">Uncharacterized protein</fullName>
    </submittedName>
</protein>